<dbReference type="CDD" id="cd04623">
    <property type="entry name" value="CBS_pair_bac_euk"/>
    <property type="match status" value="1"/>
</dbReference>
<evidence type="ECO:0000313" key="6">
    <source>
        <dbReference type="Proteomes" id="UP000441586"/>
    </source>
</evidence>
<protein>
    <submittedName>
        <fullName evidence="5">CBS domain-containing protein</fullName>
    </submittedName>
</protein>
<dbReference type="InterPro" id="IPR000644">
    <property type="entry name" value="CBS_dom"/>
</dbReference>
<evidence type="ECO:0000256" key="1">
    <source>
        <dbReference type="ARBA" id="ARBA00023122"/>
    </source>
</evidence>
<evidence type="ECO:0000259" key="4">
    <source>
        <dbReference type="PROSITE" id="PS51371"/>
    </source>
</evidence>
<gene>
    <name evidence="5" type="ORF">GP644_21355</name>
</gene>
<comment type="caution">
    <text evidence="5">The sequence shown here is derived from an EMBL/GenBank/DDBJ whole genome shotgun (WGS) entry which is preliminary data.</text>
</comment>
<proteinExistence type="predicted"/>
<dbReference type="InterPro" id="IPR046342">
    <property type="entry name" value="CBS_dom_sf"/>
</dbReference>
<dbReference type="SUPFAM" id="SSF54631">
    <property type="entry name" value="CBS-domain pair"/>
    <property type="match status" value="1"/>
</dbReference>
<dbReference type="PANTHER" id="PTHR43080:SF2">
    <property type="entry name" value="CBS DOMAIN-CONTAINING PROTEIN"/>
    <property type="match status" value="1"/>
</dbReference>
<feature type="region of interest" description="Disordered" evidence="3">
    <location>
        <begin position="1"/>
        <end position="20"/>
    </location>
</feature>
<sequence>MKPSTLGDMIAGQQVHSTSPNDTVRTACIIMTSVNVGALPVVDDNGTLVGIFSERDVIQRSVIVYRPSATTLVKQVMTPNPQWLSPDAKPIEAYQIMIKGKFRHLPICDEGQVLGIVSIRDFNPPSNSIFDRLRGNTAKASAPARLF</sequence>
<dbReference type="PROSITE" id="PS51371">
    <property type="entry name" value="CBS"/>
    <property type="match status" value="2"/>
</dbReference>
<dbReference type="Gene3D" id="3.10.580.10">
    <property type="entry name" value="CBS-domain"/>
    <property type="match status" value="1"/>
</dbReference>
<feature type="domain" description="CBS" evidence="4">
    <location>
        <begin position="9"/>
        <end position="70"/>
    </location>
</feature>
<dbReference type="InterPro" id="IPR044725">
    <property type="entry name" value="CBSX3_CBS_dom"/>
</dbReference>
<dbReference type="SMART" id="SM00116">
    <property type="entry name" value="CBS"/>
    <property type="match status" value="2"/>
</dbReference>
<dbReference type="EMBL" id="WSFO01000016">
    <property type="protein sequence ID" value="KAE9626441.1"/>
    <property type="molecule type" value="Genomic_DNA"/>
</dbReference>
<dbReference type="Proteomes" id="UP000441586">
    <property type="component" value="Unassembled WGS sequence"/>
</dbReference>
<evidence type="ECO:0000313" key="5">
    <source>
        <dbReference type="EMBL" id="KAE9626441.1"/>
    </source>
</evidence>
<keyword evidence="1 2" id="KW-0129">CBS domain</keyword>
<dbReference type="AlphaFoldDB" id="A0A6A4REI0"/>
<accession>A0A6A4REI0</accession>
<reference evidence="5 6" key="1">
    <citation type="submission" date="2019-12" db="EMBL/GenBank/DDBJ databases">
        <authorList>
            <person name="Zhang Y.-J."/>
        </authorList>
    </citation>
    <scope>NUCLEOTIDE SEQUENCE [LARGE SCALE GENOMIC DNA]</scope>
    <source>
        <strain evidence="5 6">H18S-6</strain>
    </source>
</reference>
<dbReference type="RefSeq" id="WP_158981511.1">
    <property type="nucleotide sequence ID" value="NZ_WSFO01000016.1"/>
</dbReference>
<dbReference type="InterPro" id="IPR051257">
    <property type="entry name" value="Diverse_CBS-Domain"/>
</dbReference>
<evidence type="ECO:0000256" key="2">
    <source>
        <dbReference type="PROSITE-ProRule" id="PRU00703"/>
    </source>
</evidence>
<dbReference type="PANTHER" id="PTHR43080">
    <property type="entry name" value="CBS DOMAIN-CONTAINING PROTEIN CBSX3, MITOCHONDRIAL"/>
    <property type="match status" value="1"/>
</dbReference>
<dbReference type="Pfam" id="PF00571">
    <property type="entry name" value="CBS"/>
    <property type="match status" value="2"/>
</dbReference>
<feature type="domain" description="CBS" evidence="4">
    <location>
        <begin position="77"/>
        <end position="132"/>
    </location>
</feature>
<organism evidence="5 6">
    <name type="scientific">Parasedimentitalea maritima</name>
    <dbReference type="NCBI Taxonomy" id="2578117"/>
    <lineage>
        <taxon>Bacteria</taxon>
        <taxon>Pseudomonadati</taxon>
        <taxon>Pseudomonadota</taxon>
        <taxon>Alphaproteobacteria</taxon>
        <taxon>Rhodobacterales</taxon>
        <taxon>Paracoccaceae</taxon>
        <taxon>Parasedimentitalea</taxon>
    </lineage>
</organism>
<name>A0A6A4REI0_9RHOB</name>
<evidence type="ECO:0000256" key="3">
    <source>
        <dbReference type="SAM" id="MobiDB-lite"/>
    </source>
</evidence>